<dbReference type="EMBL" id="VSSQ01038433">
    <property type="protein sequence ID" value="MPM91367.1"/>
    <property type="molecule type" value="Genomic_DNA"/>
</dbReference>
<comment type="caution">
    <text evidence="2">The sequence shown here is derived from an EMBL/GenBank/DDBJ whole genome shotgun (WGS) entry which is preliminary data.</text>
</comment>
<sequence length="274" mass="31165">MNYILSQIRVLLGESKRDHYCFFEIVKKQNGESEQDYLYNVAKQDLRIEDLRRYGIQAILLNSYDEISNILKSVERGYLLKNIFISGSLAECESPWNNENVNFFTHSLAKELVKNNYQIISGFGLGIGSTIINGALEEIMESKYKHVNEHLCLRPFPQIISGSISRDQLWKKYREDMIAQSGIAIFIFGNKKKSDTVVIADGMLQEFDIAKSLGKIIIPVGSTGGAAAIILNKVRDNIKDYPYLVEHLNNLATEIDKDKLVKLISTIVRKQQII</sequence>
<reference evidence="2" key="1">
    <citation type="submission" date="2019-08" db="EMBL/GenBank/DDBJ databases">
        <authorList>
            <person name="Kucharzyk K."/>
            <person name="Murdoch R.W."/>
            <person name="Higgins S."/>
            <person name="Loffler F."/>
        </authorList>
    </citation>
    <scope>NUCLEOTIDE SEQUENCE</scope>
</reference>
<evidence type="ECO:0000259" key="1">
    <source>
        <dbReference type="Pfam" id="PF18185"/>
    </source>
</evidence>
<protein>
    <recommendedName>
        <fullName evidence="1">NAD(+) hydrolase ThsA Sir2/TIR-associating SLOG domain-containing protein</fullName>
    </recommendedName>
</protein>
<dbReference type="InterPro" id="IPR041486">
    <property type="entry name" value="ThsA_STALD"/>
</dbReference>
<gene>
    <name evidence="2" type="ORF">SDC9_138495</name>
</gene>
<dbReference type="Pfam" id="PF18185">
    <property type="entry name" value="STALD"/>
    <property type="match status" value="1"/>
</dbReference>
<name>A0A645DPW6_9ZZZZ</name>
<evidence type="ECO:0000313" key="2">
    <source>
        <dbReference type="EMBL" id="MPM91367.1"/>
    </source>
</evidence>
<dbReference type="AlphaFoldDB" id="A0A645DPW6"/>
<proteinExistence type="predicted"/>
<accession>A0A645DPW6</accession>
<feature type="domain" description="NAD(+) hydrolase ThsA Sir2/TIR-associating SLOG" evidence="1">
    <location>
        <begin position="66"/>
        <end position="270"/>
    </location>
</feature>
<organism evidence="2">
    <name type="scientific">bioreactor metagenome</name>
    <dbReference type="NCBI Taxonomy" id="1076179"/>
    <lineage>
        <taxon>unclassified sequences</taxon>
        <taxon>metagenomes</taxon>
        <taxon>ecological metagenomes</taxon>
    </lineage>
</organism>